<evidence type="ECO:0000313" key="1">
    <source>
        <dbReference type="EMBL" id="XAH72313.1"/>
    </source>
</evidence>
<sequence length="60" mass="7092">MKWSDKLDYKIRGYISSKSKDLRSLAYKYMSIDEIILYERNLYFSMREEGSSGGEVLPDD</sequence>
<organism evidence="1 2">
    <name type="scientific">Kineothrix sedimenti</name>
    <dbReference type="NCBI Taxonomy" id="3123317"/>
    <lineage>
        <taxon>Bacteria</taxon>
        <taxon>Bacillati</taxon>
        <taxon>Bacillota</taxon>
        <taxon>Clostridia</taxon>
        <taxon>Lachnospirales</taxon>
        <taxon>Lachnospiraceae</taxon>
        <taxon>Kineothrix</taxon>
    </lineage>
</organism>
<reference evidence="1 2" key="1">
    <citation type="submission" date="2024-02" db="EMBL/GenBank/DDBJ databases">
        <title>Bacterial strain from lacustrine sediment.</title>
        <authorList>
            <person name="Petit C."/>
            <person name="Fadhlaoui K."/>
        </authorList>
    </citation>
    <scope>NUCLEOTIDE SEQUENCE [LARGE SCALE GENOMIC DNA]</scope>
    <source>
        <strain evidence="1 2">IPX-CK</strain>
    </source>
</reference>
<protein>
    <submittedName>
        <fullName evidence="1">Uncharacterized protein</fullName>
    </submittedName>
</protein>
<gene>
    <name evidence="1" type="ORF">V6984_12310</name>
</gene>
<name>A0ABZ3ESD7_9FIRM</name>
<dbReference type="Proteomes" id="UP001451571">
    <property type="component" value="Chromosome"/>
</dbReference>
<accession>A0ABZ3ESD7</accession>
<proteinExistence type="predicted"/>
<keyword evidence="2" id="KW-1185">Reference proteome</keyword>
<dbReference type="RefSeq" id="WP_342755931.1">
    <property type="nucleotide sequence ID" value="NZ_CP146256.1"/>
</dbReference>
<evidence type="ECO:0000313" key="2">
    <source>
        <dbReference type="Proteomes" id="UP001451571"/>
    </source>
</evidence>
<dbReference type="EMBL" id="CP146256">
    <property type="protein sequence ID" value="XAH72313.1"/>
    <property type="molecule type" value="Genomic_DNA"/>
</dbReference>